<dbReference type="Gene3D" id="3.40.50.300">
    <property type="entry name" value="P-loop containing nucleotide triphosphate hydrolases"/>
    <property type="match status" value="1"/>
</dbReference>
<feature type="domain" description="OmpR/PhoB-type" evidence="5">
    <location>
        <begin position="33"/>
        <end position="109"/>
    </location>
</feature>
<evidence type="ECO:0000313" key="7">
    <source>
        <dbReference type="EMBL" id="GES18811.1"/>
    </source>
</evidence>
<evidence type="ECO:0000256" key="3">
    <source>
        <dbReference type="ARBA" id="ARBA00023125"/>
    </source>
</evidence>
<dbReference type="InterPro" id="IPR041664">
    <property type="entry name" value="AAA_16"/>
</dbReference>
<evidence type="ECO:0008006" key="9">
    <source>
        <dbReference type="Google" id="ProtNLM"/>
    </source>
</evidence>
<dbReference type="InterPro" id="IPR042197">
    <property type="entry name" value="Apaf_helical"/>
</dbReference>
<protein>
    <recommendedName>
        <fullName evidence="9">SARP family transcriptional regulator</fullName>
    </recommendedName>
</protein>
<evidence type="ECO:0000313" key="8">
    <source>
        <dbReference type="Proteomes" id="UP000377595"/>
    </source>
</evidence>
<evidence type="ECO:0000259" key="6">
    <source>
        <dbReference type="SMART" id="SM01043"/>
    </source>
</evidence>
<feature type="domain" description="Bacterial transcriptional activator" evidence="6">
    <location>
        <begin position="116"/>
        <end position="261"/>
    </location>
</feature>
<evidence type="ECO:0000256" key="1">
    <source>
        <dbReference type="ARBA" id="ARBA00005820"/>
    </source>
</evidence>
<dbReference type="GO" id="GO:0043531">
    <property type="term" value="F:ADP binding"/>
    <property type="evidence" value="ECO:0007669"/>
    <property type="project" value="InterPro"/>
</dbReference>
<dbReference type="CDD" id="cd15831">
    <property type="entry name" value="BTAD"/>
    <property type="match status" value="1"/>
</dbReference>
<name>A0A5M3XGR3_9ACTN</name>
<keyword evidence="8" id="KW-1185">Reference proteome</keyword>
<dbReference type="SMART" id="SM01043">
    <property type="entry name" value="BTAD"/>
    <property type="match status" value="1"/>
</dbReference>
<sequence length="950" mass="105363">MSATTRLRPTDADKGYSVSGRILGPLELAGPLGTLQPNAGKHRVLLAGLMLRADTIVPVTDLITWLWDDLPPATAKETLYVYLMRLRKELAKGVGGGIRIHTAGGGYRLSLNRDAVDVLVFQRLVEEALVAERRDDPKAAIDLLREAEELWRGPALADVPSDALRRDEAARLTEEWGRAVERRIDLELDMGHPGVLIGELRTLTARYPSRERFWAQLMIALYRDNRQVEALECYRQARELLMDEFGLEPGDELRRLHQQILDQAVPPALEPPRAPTAWVSQCQLPPDTPDFVGRDEEIDRIEEALTAGAELAAAPIVVISGPPGVGKSALAARVAHRMRHAFPDGQWYARFPETKAGEGVEDTTLTDLLQLSGVDPHSVPGGQLARSAALRARLTDRRVLLILDQAKNLDQVLALLPNSPGCAVIVTSTRLLVGLPGAVQVSLEPLPSAQAEELLEELVGRRVREEPDAARDIASLCGRLPLALRIAGARLATRPDIRLADFAQRLGDTRRRLDELHTGSMELRASIELSYVALSDGARSAFRMLGLLDGSDFPEWVLAALLGREDVDHLVEEFVVASLIAPVGRDRTGEPRYRMHDLLFVYAAELAAEEPEEVRRVALRRLLDTLMQVAVTAWHRHPRILWGRAPVGPPPAGSLALSDERLNRLVSEPLAWDESVRQLVVPLIERACEYGWHGDAGYLSGLICIGTDADLERICHAVKTAARASEDELVWWQAEFALTRRLIHQPSEEAVDRLTRCLEAFRRFNAPSAVRHTLVWLSICFAVRGHVFQARQFAAQALAVIDDLGKDAAWTLPMPDLVSALATERHRPEFLPRFQRAWEEAERFGDLTYQWIALNGLSSAARNVGDLEWALWAAERGLALADTIGEMQASAWMRVQLARVRLDQGHLDEAEAEAERAQKIFARDLSWPGISAAAELLIRISSEKRSHAVQ</sequence>
<comment type="caution">
    <text evidence="7">The sequence shown here is derived from an EMBL/GenBank/DDBJ whole genome shotgun (WGS) entry which is preliminary data.</text>
</comment>
<dbReference type="Gene3D" id="1.10.10.10">
    <property type="entry name" value="Winged helix-like DNA-binding domain superfamily/Winged helix DNA-binding domain"/>
    <property type="match status" value="2"/>
</dbReference>
<keyword evidence="2" id="KW-0805">Transcription regulation</keyword>
<dbReference type="Gene3D" id="1.25.40.10">
    <property type="entry name" value="Tetratricopeptide repeat domain"/>
    <property type="match status" value="2"/>
</dbReference>
<dbReference type="PANTHER" id="PTHR35807:SF1">
    <property type="entry name" value="TRANSCRIPTIONAL REGULATOR REDD"/>
    <property type="match status" value="1"/>
</dbReference>
<dbReference type="InterPro" id="IPR011990">
    <property type="entry name" value="TPR-like_helical_dom_sf"/>
</dbReference>
<gene>
    <name evidence="7" type="ORF">Aple_017060</name>
</gene>
<comment type="similarity">
    <text evidence="1">Belongs to the AfsR/DnrI/RedD regulatory family.</text>
</comment>
<dbReference type="GO" id="GO:0000160">
    <property type="term" value="P:phosphorelay signal transduction system"/>
    <property type="evidence" value="ECO:0007669"/>
    <property type="project" value="InterPro"/>
</dbReference>
<dbReference type="PANTHER" id="PTHR35807">
    <property type="entry name" value="TRANSCRIPTIONAL REGULATOR REDD-RELATED"/>
    <property type="match status" value="1"/>
</dbReference>
<reference evidence="7 8" key="1">
    <citation type="submission" date="2019-10" db="EMBL/GenBank/DDBJ databases">
        <title>Whole genome shotgun sequence of Acrocarpospora pleiomorpha NBRC 16267.</title>
        <authorList>
            <person name="Ichikawa N."/>
            <person name="Kimura A."/>
            <person name="Kitahashi Y."/>
            <person name="Komaki H."/>
            <person name="Oguchi A."/>
        </authorList>
    </citation>
    <scope>NUCLEOTIDE SEQUENCE [LARGE SCALE GENOMIC DNA]</scope>
    <source>
        <strain evidence="7 8">NBRC 16267</strain>
    </source>
</reference>
<dbReference type="InterPro" id="IPR051677">
    <property type="entry name" value="AfsR-DnrI-RedD_regulator"/>
</dbReference>
<dbReference type="InterPro" id="IPR005158">
    <property type="entry name" value="BTAD"/>
</dbReference>
<dbReference type="Gene3D" id="1.10.8.430">
    <property type="entry name" value="Helical domain of apoptotic protease-activating factors"/>
    <property type="match status" value="1"/>
</dbReference>
<dbReference type="AlphaFoldDB" id="A0A5M3XGR3"/>
<dbReference type="GO" id="GO:0003677">
    <property type="term" value="F:DNA binding"/>
    <property type="evidence" value="ECO:0007669"/>
    <property type="project" value="UniProtKB-KW"/>
</dbReference>
<evidence type="ECO:0000259" key="5">
    <source>
        <dbReference type="SMART" id="SM00862"/>
    </source>
</evidence>
<dbReference type="Proteomes" id="UP000377595">
    <property type="component" value="Unassembled WGS sequence"/>
</dbReference>
<dbReference type="SUPFAM" id="SSF48452">
    <property type="entry name" value="TPR-like"/>
    <property type="match status" value="2"/>
</dbReference>
<accession>A0A5M3XGR3</accession>
<dbReference type="SUPFAM" id="SSF46894">
    <property type="entry name" value="C-terminal effector domain of the bipartite response regulators"/>
    <property type="match status" value="1"/>
</dbReference>
<dbReference type="InterPro" id="IPR027417">
    <property type="entry name" value="P-loop_NTPase"/>
</dbReference>
<keyword evidence="4" id="KW-0804">Transcription</keyword>
<keyword evidence="3" id="KW-0238">DNA-binding</keyword>
<dbReference type="InterPro" id="IPR036388">
    <property type="entry name" value="WH-like_DNA-bd_sf"/>
</dbReference>
<dbReference type="OrthoDB" id="5521887at2"/>
<dbReference type="PRINTS" id="PR00364">
    <property type="entry name" value="DISEASERSIST"/>
</dbReference>
<dbReference type="InterPro" id="IPR001867">
    <property type="entry name" value="OmpR/PhoB-type_DNA-bd"/>
</dbReference>
<dbReference type="SMART" id="SM00862">
    <property type="entry name" value="Trans_reg_C"/>
    <property type="match status" value="1"/>
</dbReference>
<dbReference type="InterPro" id="IPR016032">
    <property type="entry name" value="Sig_transdc_resp-reg_C-effctor"/>
</dbReference>
<dbReference type="SUPFAM" id="SSF52540">
    <property type="entry name" value="P-loop containing nucleoside triphosphate hydrolases"/>
    <property type="match status" value="1"/>
</dbReference>
<dbReference type="GO" id="GO:0006355">
    <property type="term" value="P:regulation of DNA-templated transcription"/>
    <property type="evidence" value="ECO:0007669"/>
    <property type="project" value="InterPro"/>
</dbReference>
<dbReference type="Pfam" id="PF03704">
    <property type="entry name" value="BTAD"/>
    <property type="match status" value="1"/>
</dbReference>
<dbReference type="EMBL" id="BLAF01000009">
    <property type="protein sequence ID" value="GES18811.1"/>
    <property type="molecule type" value="Genomic_DNA"/>
</dbReference>
<organism evidence="7 8">
    <name type="scientific">Acrocarpospora pleiomorpha</name>
    <dbReference type="NCBI Taxonomy" id="90975"/>
    <lineage>
        <taxon>Bacteria</taxon>
        <taxon>Bacillati</taxon>
        <taxon>Actinomycetota</taxon>
        <taxon>Actinomycetes</taxon>
        <taxon>Streptosporangiales</taxon>
        <taxon>Streptosporangiaceae</taxon>
        <taxon>Acrocarpospora</taxon>
    </lineage>
</organism>
<evidence type="ECO:0000256" key="4">
    <source>
        <dbReference type="ARBA" id="ARBA00023163"/>
    </source>
</evidence>
<dbReference type="Pfam" id="PF13191">
    <property type="entry name" value="AAA_16"/>
    <property type="match status" value="1"/>
</dbReference>
<proteinExistence type="inferred from homology"/>
<dbReference type="RefSeq" id="WP_155343938.1">
    <property type="nucleotide sequence ID" value="NZ_BAAAHM010000004.1"/>
</dbReference>
<evidence type="ECO:0000256" key="2">
    <source>
        <dbReference type="ARBA" id="ARBA00023015"/>
    </source>
</evidence>